<reference evidence="1" key="2">
    <citation type="submission" date="2025-09" db="UniProtKB">
        <authorList>
            <consortium name="EnsemblPlants"/>
        </authorList>
    </citation>
    <scope>IDENTIFICATION</scope>
</reference>
<reference evidence="1" key="1">
    <citation type="submission" date="2021-05" db="EMBL/GenBank/DDBJ databases">
        <authorList>
            <person name="Scholz U."/>
            <person name="Mascher M."/>
            <person name="Fiebig A."/>
        </authorList>
    </citation>
    <scope>NUCLEOTIDE SEQUENCE [LARGE SCALE GENOMIC DNA]</scope>
</reference>
<keyword evidence="2" id="KW-1185">Reference proteome</keyword>
<accession>A0ACD5UJD4</accession>
<evidence type="ECO:0000313" key="2">
    <source>
        <dbReference type="Proteomes" id="UP001732700"/>
    </source>
</evidence>
<name>A0ACD5UJD4_AVESA</name>
<protein>
    <submittedName>
        <fullName evidence="1">Uncharacterized protein</fullName>
    </submittedName>
</protein>
<organism evidence="1 2">
    <name type="scientific">Avena sativa</name>
    <name type="common">Oat</name>
    <dbReference type="NCBI Taxonomy" id="4498"/>
    <lineage>
        <taxon>Eukaryota</taxon>
        <taxon>Viridiplantae</taxon>
        <taxon>Streptophyta</taxon>
        <taxon>Embryophyta</taxon>
        <taxon>Tracheophyta</taxon>
        <taxon>Spermatophyta</taxon>
        <taxon>Magnoliopsida</taxon>
        <taxon>Liliopsida</taxon>
        <taxon>Poales</taxon>
        <taxon>Poaceae</taxon>
        <taxon>BOP clade</taxon>
        <taxon>Pooideae</taxon>
        <taxon>Poodae</taxon>
        <taxon>Poeae</taxon>
        <taxon>Poeae Chloroplast Group 1 (Aveneae type)</taxon>
        <taxon>Aveninae</taxon>
        <taxon>Avena</taxon>
    </lineage>
</organism>
<proteinExistence type="predicted"/>
<dbReference type="Proteomes" id="UP001732700">
    <property type="component" value="Chromosome 2C"/>
</dbReference>
<sequence>MSSSKRTPFQDITNEQNKDPKEAERRRKREWYARNKEEILKRRRQARELKKQKTTPIIEDNTLSHTPATGPSGVTQIQYRTPAEDVSHVVQQNYASQITTPNSSQFHADAGVESTMERSNRQRIARQQKRAVVQSAVNCKEWSQTPANGVYAYASPKCIDHHSQVTQQPYIEAIGSSYSGGARDLTTPCNKAVMVDEDHGDWLRSNLTYMRDVRSVNDLHNVSTSAWLHGQESFAEKCAYSEKKRQSESSEQKRQRERERYSLTTDEQKDIWLQNNQIIELVLLATDLGDTNNDEDFDTTRIFEPVEQEATFEDNLDAIQEEQTVHDDDEECRIFSGTGDVFDSYQVRSGVAPSNQNDDPYDYVYHNLPTKHHVLKTVKDCIYCGAMRLQYEGPAFCCKKGKVKIVTPEVPQELRRLFTSQVDEDAKYFKKHI</sequence>
<evidence type="ECO:0000313" key="1">
    <source>
        <dbReference type="EnsemblPlants" id="AVESA.00010b.r2.2CG0265810.1.CDS"/>
    </source>
</evidence>
<dbReference type="EnsemblPlants" id="AVESA.00010b.r2.2CG0265810.1">
    <property type="protein sequence ID" value="AVESA.00010b.r2.2CG0265810.1.CDS"/>
    <property type="gene ID" value="AVESA.00010b.r2.2CG0265810"/>
</dbReference>